<proteinExistence type="predicted"/>
<dbReference type="WBParaSite" id="RSKR_0000756900.1">
    <property type="protein sequence ID" value="RSKR_0000756900.1"/>
    <property type="gene ID" value="RSKR_0000756900"/>
</dbReference>
<organism evidence="1 2">
    <name type="scientific">Rhabditophanes sp. KR3021</name>
    <dbReference type="NCBI Taxonomy" id="114890"/>
    <lineage>
        <taxon>Eukaryota</taxon>
        <taxon>Metazoa</taxon>
        <taxon>Ecdysozoa</taxon>
        <taxon>Nematoda</taxon>
        <taxon>Chromadorea</taxon>
        <taxon>Rhabditida</taxon>
        <taxon>Tylenchina</taxon>
        <taxon>Panagrolaimomorpha</taxon>
        <taxon>Strongyloidoidea</taxon>
        <taxon>Alloionematidae</taxon>
        <taxon>Rhabditophanes</taxon>
    </lineage>
</organism>
<dbReference type="Proteomes" id="UP000095286">
    <property type="component" value="Unplaced"/>
</dbReference>
<name>A0AC35U3F3_9BILA</name>
<evidence type="ECO:0000313" key="2">
    <source>
        <dbReference type="WBParaSite" id="RSKR_0000756900.1"/>
    </source>
</evidence>
<evidence type="ECO:0000313" key="1">
    <source>
        <dbReference type="Proteomes" id="UP000095286"/>
    </source>
</evidence>
<sequence length="921" mass="104862">MQRLENKSSQLAHNNITAKDDEKRIKHIIGHLMLLRKMHHTLSKNEPVGHVIDARVFVSSSSEAVVEFFSPPNSLTNVIIQYKVEWSCSPTFNKIEGSLLITDMRQTCVKIPNLIHGQFYSFRITAGSMFGYGQQILAAPTQIKISSWEDVDGVVVGSSGSQNHRELINTLSREVDRLRNSTVWQRVFPVISDGLIKKKKLGLKHLFSASSKFVKHANKGIYLACIIYTNDKILTTVDDMLPIMTIEESNYKGLSANDIKWLMKLSQCWDEIYSIQDATTSCSNNFQFRGLTVETVLSMINALGLKDIGKVHHAPIVYEQNGSIFIVTVRYAIENQILQGLAMKWITLNKFMRKKNSCAAIDYLNTEAINILNFYEASQIPLNRGLYLCYLKMESTLNTIRLMVPDNMPSTLPFVCIRDNPHVSSEEWDWIQKLNDNPENLSNHSSPTNDERDTPESSASIIQNIFHEKLYRAVNLLLSDLEVAPENFGQHRLYRLNVFQMDSDVSMILMVPKTDEVCLMSIGNNSISALDYGKGCTTIPIPVFEMIHLSAYQPDFIALYSQLSVFVEYFTMVTQYEYRKSLVENDAKVYKEMLEKLNDFQERLETIWKNARWITNIATEARDLKQTSHFVDVAKIKFEPVSDDFRINLPRNVESKSAGQVVNSLLSTKNGYINGLKKELAYSSMIPKSIQKSVFKSKDNSLFNLDKLFINGKKINHDKVLKNIPNTSPRNSLVDNSANRSPSPRLRSASQGSQFFRFRNKSPYSNPNTPRKGKFTRTETTSVMEESEHPSSQAYDKEDSTQFGMLRVYVAFDCGFSKGSSVRLRVSKTTTSLEVVALVVKQMSHLKDKMEQDIIVESKHEKIKFVEADYCLVVVIGARERRLRNDFKPLHLSAPWNRGKLFVRHTDLVLDAVLCGNEVAV</sequence>
<protein>
    <submittedName>
        <fullName evidence="2">Ras-associating domain-containing protein</fullName>
    </submittedName>
</protein>
<accession>A0AC35U3F3</accession>
<reference evidence="2" key="1">
    <citation type="submission" date="2016-11" db="UniProtKB">
        <authorList>
            <consortium name="WormBaseParasite"/>
        </authorList>
    </citation>
    <scope>IDENTIFICATION</scope>
    <source>
        <strain evidence="2">KR3021</strain>
    </source>
</reference>